<proteinExistence type="predicted"/>
<name>A0AAN5ZL84_ECOLX</name>
<dbReference type="AlphaFoldDB" id="A0AAN5ZL84"/>
<keyword evidence="1" id="KW-1133">Transmembrane helix</keyword>
<accession>A0AAN5ZL84</accession>
<reference evidence="2" key="1">
    <citation type="journal article" date="2018" name="Genome Biol.">
        <title>SKESA: strategic k-mer extension for scrupulous assemblies.</title>
        <authorList>
            <person name="Souvorov A."/>
            <person name="Agarwala R."/>
            <person name="Lipman D.J."/>
        </authorList>
    </citation>
    <scope>NUCLEOTIDE SEQUENCE</scope>
    <source>
        <strain evidence="2">SJP41</strain>
    </source>
</reference>
<keyword evidence="1" id="KW-0472">Membrane</keyword>
<gene>
    <name evidence="2" type="ORF">J8F57_004423</name>
</gene>
<sequence length="436" mass="49217">MHSSLKKLRDELDALSNAVNAAIPDGEKTLFLEKNGIGYPALYPGDLVDFVNYLVERIDSIDLDVLSDDNIQEIGFIITKVKKIKEILVPHLLNGNGQSAIPSFVSSLCYISFFFDTIFSFNRLQDANLLPQKLSRKIKVMDARIKQVSPEIDDLEQKVKTILEAYTTADNLPLLLDELKKYRDDILKGKDDITTCKENTDHSLVLMKIALDDSEKIISDLKKNSLKAQEYLAMCEEAIRASTSKGLAGAFEIKAEKLNWSIRLWVGGLAMALSAGGFVGYERLKALSAVLSQPNPNAIVIGTQLILSVFSIGAPLWFAWLSTKQINQRFRLAEDYAYKASVAKAYEGYRNEASKLDDEDFITRLFDSALTRLEEPPLRFVQGEDHSTPWMEMLNSKAFERFLDSSIDNVKYVKNIIEKNPNRPLFLRAFQKLIKI</sequence>
<comment type="caution">
    <text evidence="2">The sequence shown here is derived from an EMBL/GenBank/DDBJ whole genome shotgun (WGS) entry which is preliminary data.</text>
</comment>
<keyword evidence="1" id="KW-0812">Transmembrane</keyword>
<evidence type="ECO:0000313" key="3">
    <source>
        <dbReference type="Proteomes" id="UP000868636"/>
    </source>
</evidence>
<feature type="transmembrane region" description="Helical" evidence="1">
    <location>
        <begin position="301"/>
        <end position="321"/>
    </location>
</feature>
<dbReference type="RefSeq" id="WP_023155917.1">
    <property type="nucleotide sequence ID" value="NZ_AP022409.1"/>
</dbReference>
<dbReference type="EMBL" id="DADPIR010000042">
    <property type="protein sequence ID" value="HAZ7494130.1"/>
    <property type="molecule type" value="Genomic_DNA"/>
</dbReference>
<reference evidence="2" key="2">
    <citation type="submission" date="2021-03" db="EMBL/GenBank/DDBJ databases">
        <authorList>
            <consortium name="NCBI Pathogen Detection Project"/>
        </authorList>
    </citation>
    <scope>NUCLEOTIDE SEQUENCE</scope>
    <source>
        <strain evidence="2">SJP41</strain>
    </source>
</reference>
<feature type="transmembrane region" description="Helical" evidence="1">
    <location>
        <begin position="262"/>
        <end position="281"/>
    </location>
</feature>
<evidence type="ECO:0000313" key="2">
    <source>
        <dbReference type="EMBL" id="HAZ7494130.1"/>
    </source>
</evidence>
<protein>
    <submittedName>
        <fullName evidence="2">Uncharacterized protein</fullName>
    </submittedName>
</protein>
<evidence type="ECO:0000256" key="1">
    <source>
        <dbReference type="SAM" id="Phobius"/>
    </source>
</evidence>
<organism evidence="2 3">
    <name type="scientific">Escherichia coli</name>
    <dbReference type="NCBI Taxonomy" id="562"/>
    <lineage>
        <taxon>Bacteria</taxon>
        <taxon>Pseudomonadati</taxon>
        <taxon>Pseudomonadota</taxon>
        <taxon>Gammaproteobacteria</taxon>
        <taxon>Enterobacterales</taxon>
        <taxon>Enterobacteriaceae</taxon>
        <taxon>Escherichia</taxon>
    </lineage>
</organism>
<dbReference type="Proteomes" id="UP000868636">
    <property type="component" value="Unassembled WGS sequence"/>
</dbReference>